<accession>A0A0R1N466</accession>
<dbReference type="Proteomes" id="UP000051330">
    <property type="component" value="Unassembled WGS sequence"/>
</dbReference>
<sequence>MTNPNRYRIVPVDSQNFWAVMALQVAPEQIHFIEPNSVSLAEAAYDRRFDWHPYALMQADTVVGFAMVGAWDREEQYIWLDRLMIDRRYQHQGIGGIFVELLIPFIFEQWPVKTIVLSYEPENIPAEQFYFRHGFHDAHRVDENNGEKIAVVEKAQ</sequence>
<dbReference type="Gene3D" id="1.10.287.900">
    <property type="entry name" value="The crystal structure of the spermine/spermidine acetyltransferase from enterococcus faecali"/>
    <property type="match status" value="1"/>
</dbReference>
<dbReference type="PROSITE" id="PS51186">
    <property type="entry name" value="GNAT"/>
    <property type="match status" value="1"/>
</dbReference>
<keyword evidence="3" id="KW-1185">Reference proteome</keyword>
<dbReference type="OrthoDB" id="9127144at2"/>
<dbReference type="AlphaFoldDB" id="A0A0R1N466"/>
<gene>
    <name evidence="2" type="ORF">FD09_GL002668</name>
</gene>
<reference evidence="2 3" key="1">
    <citation type="journal article" date="2015" name="Genome Announc.">
        <title>Expanding the biotechnology potential of lactobacilli through comparative genomics of 213 strains and associated genera.</title>
        <authorList>
            <person name="Sun Z."/>
            <person name="Harris H.M."/>
            <person name="McCann A."/>
            <person name="Guo C."/>
            <person name="Argimon S."/>
            <person name="Zhang W."/>
            <person name="Yang X."/>
            <person name="Jeffery I.B."/>
            <person name="Cooney J.C."/>
            <person name="Kagawa T.F."/>
            <person name="Liu W."/>
            <person name="Song Y."/>
            <person name="Salvetti E."/>
            <person name="Wrobel A."/>
            <person name="Rasinkangas P."/>
            <person name="Parkhill J."/>
            <person name="Rea M.C."/>
            <person name="O'Sullivan O."/>
            <person name="Ritari J."/>
            <person name="Douillard F.P."/>
            <person name="Paul Ross R."/>
            <person name="Yang R."/>
            <person name="Briner A.E."/>
            <person name="Felis G.E."/>
            <person name="de Vos W.M."/>
            <person name="Barrangou R."/>
            <person name="Klaenhammer T.R."/>
            <person name="Caufield P.W."/>
            <person name="Cui Y."/>
            <person name="Zhang H."/>
            <person name="O'Toole P.W."/>
        </authorList>
    </citation>
    <scope>NUCLEOTIDE SEQUENCE [LARGE SCALE GENOMIC DNA]</scope>
    <source>
        <strain evidence="2 3">DSM 12744</strain>
    </source>
</reference>
<feature type="domain" description="N-acetyltransferase" evidence="1">
    <location>
        <begin position="1"/>
        <end position="156"/>
    </location>
</feature>
<dbReference type="SUPFAM" id="SSF55729">
    <property type="entry name" value="Acyl-CoA N-acyltransferases (Nat)"/>
    <property type="match status" value="1"/>
</dbReference>
<dbReference type="InterPro" id="IPR027455">
    <property type="entry name" value="Sper_AcTfrase_N"/>
</dbReference>
<organism evidence="2 3">
    <name type="scientific">Schleiferilactobacillus perolens DSM 12744</name>
    <dbReference type="NCBI Taxonomy" id="1423792"/>
    <lineage>
        <taxon>Bacteria</taxon>
        <taxon>Bacillati</taxon>
        <taxon>Bacillota</taxon>
        <taxon>Bacilli</taxon>
        <taxon>Lactobacillales</taxon>
        <taxon>Lactobacillaceae</taxon>
        <taxon>Schleiferilactobacillus</taxon>
    </lineage>
</organism>
<dbReference type="Gene3D" id="3.40.630.30">
    <property type="match status" value="1"/>
</dbReference>
<dbReference type="CDD" id="cd04301">
    <property type="entry name" value="NAT_SF"/>
    <property type="match status" value="1"/>
</dbReference>
<dbReference type="STRING" id="1423792.FD09_GL002668"/>
<name>A0A0R1N466_9LACO</name>
<dbReference type="PATRIC" id="fig|1423792.3.peg.2720"/>
<evidence type="ECO:0000313" key="2">
    <source>
        <dbReference type="EMBL" id="KRL13124.1"/>
    </source>
</evidence>
<proteinExistence type="predicted"/>
<dbReference type="EMBL" id="AZEC01000005">
    <property type="protein sequence ID" value="KRL13124.1"/>
    <property type="molecule type" value="Genomic_DNA"/>
</dbReference>
<dbReference type="RefSeq" id="WP_057820165.1">
    <property type="nucleotide sequence ID" value="NZ_AZEC01000005.1"/>
</dbReference>
<keyword evidence="2" id="KW-0808">Transferase</keyword>
<dbReference type="InterPro" id="IPR016181">
    <property type="entry name" value="Acyl_CoA_acyltransferase"/>
</dbReference>
<evidence type="ECO:0000313" key="3">
    <source>
        <dbReference type="Proteomes" id="UP000051330"/>
    </source>
</evidence>
<protein>
    <submittedName>
        <fullName evidence="2">Spermine spermidine acetyltransferase</fullName>
    </submittedName>
</protein>
<dbReference type="Pfam" id="PF00583">
    <property type="entry name" value="Acetyltransf_1"/>
    <property type="match status" value="1"/>
</dbReference>
<dbReference type="GO" id="GO:0016747">
    <property type="term" value="F:acyltransferase activity, transferring groups other than amino-acyl groups"/>
    <property type="evidence" value="ECO:0007669"/>
    <property type="project" value="InterPro"/>
</dbReference>
<comment type="caution">
    <text evidence="2">The sequence shown here is derived from an EMBL/GenBank/DDBJ whole genome shotgun (WGS) entry which is preliminary data.</text>
</comment>
<evidence type="ECO:0000259" key="1">
    <source>
        <dbReference type="PROSITE" id="PS51186"/>
    </source>
</evidence>
<dbReference type="InterPro" id="IPR000182">
    <property type="entry name" value="GNAT_dom"/>
</dbReference>